<feature type="transmembrane region" description="Helical" evidence="2">
    <location>
        <begin position="55"/>
        <end position="77"/>
    </location>
</feature>
<evidence type="ECO:0000313" key="3">
    <source>
        <dbReference type="EMBL" id="PPK65103.1"/>
    </source>
</evidence>
<dbReference type="AlphaFoldDB" id="A0A2S6GIT9"/>
<gene>
    <name evidence="3" type="ORF">CLV40_116146</name>
</gene>
<keyword evidence="2" id="KW-0812">Transmembrane</keyword>
<evidence type="ECO:0000313" key="4">
    <source>
        <dbReference type="Proteomes" id="UP000239203"/>
    </source>
</evidence>
<reference evidence="3 4" key="1">
    <citation type="submission" date="2018-02" db="EMBL/GenBank/DDBJ databases">
        <title>Genomic Encyclopedia of Archaeal and Bacterial Type Strains, Phase II (KMG-II): from individual species to whole genera.</title>
        <authorList>
            <person name="Goeker M."/>
        </authorList>
    </citation>
    <scope>NUCLEOTIDE SEQUENCE [LARGE SCALE GENOMIC DNA]</scope>
    <source>
        <strain evidence="3 4">YU 961-1</strain>
    </source>
</reference>
<accession>A0A2S6GIT9</accession>
<evidence type="ECO:0000256" key="2">
    <source>
        <dbReference type="SAM" id="Phobius"/>
    </source>
</evidence>
<proteinExistence type="predicted"/>
<keyword evidence="2" id="KW-0472">Membrane</keyword>
<dbReference type="Proteomes" id="UP000239203">
    <property type="component" value="Unassembled WGS sequence"/>
</dbReference>
<organism evidence="3 4">
    <name type="scientific">Actinokineospora auranticolor</name>
    <dbReference type="NCBI Taxonomy" id="155976"/>
    <lineage>
        <taxon>Bacteria</taxon>
        <taxon>Bacillati</taxon>
        <taxon>Actinomycetota</taxon>
        <taxon>Actinomycetes</taxon>
        <taxon>Pseudonocardiales</taxon>
        <taxon>Pseudonocardiaceae</taxon>
        <taxon>Actinokineospora</taxon>
    </lineage>
</organism>
<sequence>MSGHERPSRLNRALLAATGLLLLAAGGFALATRFAVLDVLPPEGHLVPGSATAPTWVWYTTAACGVVLGLLAIRWLVAQVIRKPKTHTWRFDTDTGRTDLSASTAVGPLLAEAETYPGVHTARGTLAGTRDNPTLVLVISTEQDAEPAAIRRALATRGVPRLCRVLDLGDLPTTVEFRFTDEPAARFAASPADSGDDLRAHATGGPGVRTDQVAPLTENHSTADPEAVRPR</sequence>
<dbReference type="EMBL" id="PTIX01000016">
    <property type="protein sequence ID" value="PPK65103.1"/>
    <property type="molecule type" value="Genomic_DNA"/>
</dbReference>
<dbReference type="RefSeq" id="WP_342752303.1">
    <property type="nucleotide sequence ID" value="NZ_CP154825.1"/>
</dbReference>
<feature type="compositionally biased region" description="Basic and acidic residues" evidence="1">
    <location>
        <begin position="221"/>
        <end position="231"/>
    </location>
</feature>
<feature type="region of interest" description="Disordered" evidence="1">
    <location>
        <begin position="188"/>
        <end position="231"/>
    </location>
</feature>
<name>A0A2S6GIT9_9PSEU</name>
<keyword evidence="4" id="KW-1185">Reference proteome</keyword>
<protein>
    <submittedName>
        <fullName evidence="3">Uncharacterized protein</fullName>
    </submittedName>
</protein>
<evidence type="ECO:0000256" key="1">
    <source>
        <dbReference type="SAM" id="MobiDB-lite"/>
    </source>
</evidence>
<comment type="caution">
    <text evidence="3">The sequence shown here is derived from an EMBL/GenBank/DDBJ whole genome shotgun (WGS) entry which is preliminary data.</text>
</comment>
<keyword evidence="2" id="KW-1133">Transmembrane helix</keyword>